<reference evidence="2" key="1">
    <citation type="submission" date="2017-03" db="EMBL/GenBank/DDBJ databases">
        <title>Phytopthora megakarya and P. palmivora, two closely related causual agents of cacao black pod achieved similar genome size and gene model numbers by different mechanisms.</title>
        <authorList>
            <person name="Ali S."/>
            <person name="Shao J."/>
            <person name="Larry D.J."/>
            <person name="Kronmiller B."/>
            <person name="Shen D."/>
            <person name="Strem M.D."/>
            <person name="Melnick R.L."/>
            <person name="Guiltinan M.J."/>
            <person name="Tyler B.M."/>
            <person name="Meinhardt L.W."/>
            <person name="Bailey B.A."/>
        </authorList>
    </citation>
    <scope>NUCLEOTIDE SEQUENCE [LARGE SCALE GENOMIC DNA]</scope>
    <source>
        <strain evidence="2">zdho120</strain>
    </source>
</reference>
<evidence type="ECO:0008006" key="3">
    <source>
        <dbReference type="Google" id="ProtNLM"/>
    </source>
</evidence>
<dbReference type="AlphaFoldDB" id="A0A225W0K9"/>
<name>A0A225W0K9_9STRA</name>
<dbReference type="STRING" id="4795.A0A225W0K9"/>
<accession>A0A225W0K9</accession>
<dbReference type="InterPro" id="IPR009057">
    <property type="entry name" value="Homeodomain-like_sf"/>
</dbReference>
<keyword evidence="2" id="KW-1185">Reference proteome</keyword>
<gene>
    <name evidence="1" type="ORF">PHMEG_00016568</name>
</gene>
<organism evidence="1 2">
    <name type="scientific">Phytophthora megakarya</name>
    <dbReference type="NCBI Taxonomy" id="4795"/>
    <lineage>
        <taxon>Eukaryota</taxon>
        <taxon>Sar</taxon>
        <taxon>Stramenopiles</taxon>
        <taxon>Oomycota</taxon>
        <taxon>Peronosporomycetes</taxon>
        <taxon>Peronosporales</taxon>
        <taxon>Peronosporaceae</taxon>
        <taxon>Phytophthora</taxon>
    </lineage>
</organism>
<proteinExistence type="predicted"/>
<dbReference type="Proteomes" id="UP000198211">
    <property type="component" value="Unassembled WGS sequence"/>
</dbReference>
<sequence length="123" mass="14810">MEPAVTTQHAHPSTVLHCLYGYYNMATQGRTRIYHKDVKTIGNWIHVYETTGTFQRVNRADNKFTKPQRNWLYQYYQQYPLSYLDEAREAFIRAHLIISISSVWRIIHELGFTWKVLERRAFR</sequence>
<dbReference type="SUPFAM" id="SSF46689">
    <property type="entry name" value="Homeodomain-like"/>
    <property type="match status" value="1"/>
</dbReference>
<protein>
    <recommendedName>
        <fullName evidence="3">Transposase</fullName>
    </recommendedName>
</protein>
<comment type="caution">
    <text evidence="1">The sequence shown here is derived from an EMBL/GenBank/DDBJ whole genome shotgun (WGS) entry which is preliminary data.</text>
</comment>
<evidence type="ECO:0000313" key="1">
    <source>
        <dbReference type="EMBL" id="OWZ10567.1"/>
    </source>
</evidence>
<dbReference type="OrthoDB" id="79420at2759"/>
<dbReference type="EMBL" id="NBNE01002406">
    <property type="protein sequence ID" value="OWZ10567.1"/>
    <property type="molecule type" value="Genomic_DNA"/>
</dbReference>
<evidence type="ECO:0000313" key="2">
    <source>
        <dbReference type="Proteomes" id="UP000198211"/>
    </source>
</evidence>